<dbReference type="PROSITE" id="PS50219">
    <property type="entry name" value="CNH"/>
    <property type="match status" value="1"/>
</dbReference>
<protein>
    <submittedName>
        <fullName evidence="6">GTPase regulator Vps3</fullName>
    </submittedName>
</protein>
<dbReference type="RefSeq" id="XP_002173524.1">
    <property type="nucleotide sequence ID" value="XM_002173488.2"/>
</dbReference>
<evidence type="ECO:0000259" key="5">
    <source>
        <dbReference type="PROSITE" id="PS50219"/>
    </source>
</evidence>
<dbReference type="PANTHER" id="PTHR12894">
    <property type="entry name" value="CNH DOMAIN CONTAINING"/>
    <property type="match status" value="1"/>
</dbReference>
<accession>B6K250</accession>
<dbReference type="InterPro" id="IPR001180">
    <property type="entry name" value="CNH_dom"/>
</dbReference>
<dbReference type="InterPro" id="IPR032914">
    <property type="entry name" value="Vam6/VPS39/TRAP1"/>
</dbReference>
<dbReference type="GO" id="GO:0034058">
    <property type="term" value="P:endosomal vesicle fusion"/>
    <property type="evidence" value="ECO:0000318"/>
    <property type="project" value="GO_Central"/>
</dbReference>
<dbReference type="GO" id="GO:0006914">
    <property type="term" value="P:autophagy"/>
    <property type="evidence" value="ECO:0000318"/>
    <property type="project" value="GO_Central"/>
</dbReference>
<evidence type="ECO:0000256" key="2">
    <source>
        <dbReference type="ARBA" id="ARBA00022448"/>
    </source>
</evidence>
<dbReference type="PANTHER" id="PTHR12894:SF27">
    <property type="entry name" value="TRANSFORMING GROWTH FACTOR-BETA RECEPTOR-ASSOCIATED PROTEIN 1"/>
    <property type="match status" value="1"/>
</dbReference>
<feature type="domain" description="CNH" evidence="5">
    <location>
        <begin position="12"/>
        <end position="287"/>
    </location>
</feature>
<evidence type="ECO:0000256" key="1">
    <source>
        <dbReference type="ARBA" id="ARBA00004496"/>
    </source>
</evidence>
<evidence type="ECO:0000313" key="8">
    <source>
        <dbReference type="Proteomes" id="UP000001744"/>
    </source>
</evidence>
<keyword evidence="8" id="KW-1185">Reference proteome</keyword>
<dbReference type="GeneID" id="7049061"/>
<evidence type="ECO:0000313" key="7">
    <source>
        <dbReference type="JaponicusDB" id="SJAG_02315"/>
    </source>
</evidence>
<proteinExistence type="predicted"/>
<dbReference type="AlphaFoldDB" id="B6K250"/>
<dbReference type="GO" id="GO:0005737">
    <property type="term" value="C:cytoplasm"/>
    <property type="evidence" value="ECO:0000318"/>
    <property type="project" value="GO_Central"/>
</dbReference>
<dbReference type="HOGENOM" id="CLU_314265_0_0_1"/>
<dbReference type="OrthoDB" id="5325112at2759"/>
<keyword evidence="2" id="KW-0813">Transport</keyword>
<dbReference type="GO" id="GO:0016020">
    <property type="term" value="C:membrane"/>
    <property type="evidence" value="ECO:0000318"/>
    <property type="project" value="GO_Central"/>
</dbReference>
<name>B6K250_SCHJY</name>
<dbReference type="Proteomes" id="UP000001744">
    <property type="component" value="Unassembled WGS sequence"/>
</dbReference>
<dbReference type="JaponicusDB" id="SJAG_02315">
    <property type="gene designation" value="vps3"/>
</dbReference>
<dbReference type="VEuPathDB" id="FungiDB:SJAG_02315"/>
<sequence length="931" mass="107206">MKQFALQSLSIPSEIKSKATCIVTIGDFIIVGDNQGTLYQFDVSVQSNTDYAFLQKKTLKPAACVHSLTNVPYAKLLLVHYGTWLTYVNPYTLARKNVFLMDQVKQLAFDKPLSSPATMFLAITETQLKELYIQKDGILRKHKEFPSGDVIQASYRKGIVCLAGKEMYTLIDLQAETSLPLFPTPMCNPESKLEDFCEPLIAKYHDEFLLIAGSADAAIGMFIDKTGSVTRNTVLFQEYPKTLYVNDGIVFAFGKSKLHIINVHDQEQEQVLDCNISNYPYFCPVKLPVFDPIDVDKLTFVYALVDFPPAYEDAVLAKRAACSYSFFVLLGSSDWLAVHVQSPFLFLQDSILKGEVDSTLKQLRKRAQNPSKYGLSNETIFQQTLYLEQLIALHYWKENLFEDMLKYLKSSKMDPLLLLSLFPRYRVATDTVIVYKGILEQIRSVPPFDECIIEHLKHNELYKEADDATKSQILNLSKENALIMLHRYLSWFRGQKGYGSLSGKNDQEKFKIVEKTLLHLYFDVQFSSDRTDDLKELLRTATDLTDEARRVLESHHEYGLLVYMYKVTHNTEGVLVTLKKIISGECDSTTVPDAVLQLYDELLHTKVSPLFWRYATWFAQRDPSLASDVLVARTKEGNLDADDVVRNFVNEDGPVLILFLKYINNPVYSNLCIQLCLQYVIRCIENDNTISTFFRKLVGSYRCLGLKKPSFEQYIEEKVSQSEALDSIVKIAYLQLVHLLSETKSMEDSKAMQLIECMTKVKSLLPHVSAHLYHLVGDHQQALHEMLQLFDFKTANKYCLDNYQREEKCWEWMLQGLLECNSTPLPERVLLDETEEDVSQLELQEVAEYISHFLARNFIHYDFSMILKHFSGDSPLCLFTEYFKALQRHQAMRAYKSEIRLNLQKGLWRQTRDLLTALTERKEDKDVKIHD</sequence>
<reference evidence="6 8" key="1">
    <citation type="journal article" date="2011" name="Science">
        <title>Comparative functional genomics of the fission yeasts.</title>
        <authorList>
            <person name="Rhind N."/>
            <person name="Chen Z."/>
            <person name="Yassour M."/>
            <person name="Thompson D.A."/>
            <person name="Haas B.J."/>
            <person name="Habib N."/>
            <person name="Wapinski I."/>
            <person name="Roy S."/>
            <person name="Lin M.F."/>
            <person name="Heiman D.I."/>
            <person name="Young S.K."/>
            <person name="Furuya K."/>
            <person name="Guo Y."/>
            <person name="Pidoux A."/>
            <person name="Chen H.M."/>
            <person name="Robbertse B."/>
            <person name="Goldberg J.M."/>
            <person name="Aoki K."/>
            <person name="Bayne E.H."/>
            <person name="Berlin A.M."/>
            <person name="Desjardins C.A."/>
            <person name="Dobbs E."/>
            <person name="Dukaj L."/>
            <person name="Fan L."/>
            <person name="FitzGerald M.G."/>
            <person name="French C."/>
            <person name="Gujja S."/>
            <person name="Hansen K."/>
            <person name="Keifenheim D."/>
            <person name="Levin J.Z."/>
            <person name="Mosher R.A."/>
            <person name="Mueller C.A."/>
            <person name="Pfiffner J."/>
            <person name="Priest M."/>
            <person name="Russ C."/>
            <person name="Smialowska A."/>
            <person name="Swoboda P."/>
            <person name="Sykes S.M."/>
            <person name="Vaughn M."/>
            <person name="Vengrova S."/>
            <person name="Yoder R."/>
            <person name="Zeng Q."/>
            <person name="Allshire R."/>
            <person name="Baulcombe D."/>
            <person name="Birren B.W."/>
            <person name="Brown W."/>
            <person name="Ekwall K."/>
            <person name="Kellis M."/>
            <person name="Leatherwood J."/>
            <person name="Levin H."/>
            <person name="Margalit H."/>
            <person name="Martienssen R."/>
            <person name="Nieduszynski C.A."/>
            <person name="Spatafora J.W."/>
            <person name="Friedman N."/>
            <person name="Dalgaard J.Z."/>
            <person name="Baumann P."/>
            <person name="Niki H."/>
            <person name="Regev A."/>
            <person name="Nusbaum C."/>
        </authorList>
    </citation>
    <scope>NUCLEOTIDE SEQUENCE [LARGE SCALE GENOMIC DNA]</scope>
    <source>
        <strain evidence="8">yFS275 / FY16936</strain>
    </source>
</reference>
<gene>
    <name evidence="7" type="primary">vps3</name>
    <name evidence="6" type="ORF">SJAG_02315</name>
</gene>
<dbReference type="OMA" id="NAYIMLM"/>
<organism evidence="6 8">
    <name type="scientific">Schizosaccharomyces japonicus (strain yFS275 / FY16936)</name>
    <name type="common">Fission yeast</name>
    <dbReference type="NCBI Taxonomy" id="402676"/>
    <lineage>
        <taxon>Eukaryota</taxon>
        <taxon>Fungi</taxon>
        <taxon>Dikarya</taxon>
        <taxon>Ascomycota</taxon>
        <taxon>Taphrinomycotina</taxon>
        <taxon>Schizosaccharomycetes</taxon>
        <taxon>Schizosaccharomycetales</taxon>
        <taxon>Schizosaccharomycetaceae</taxon>
        <taxon>Schizosaccharomyces</taxon>
    </lineage>
</organism>
<evidence type="ECO:0000256" key="4">
    <source>
        <dbReference type="ARBA" id="ARBA00022927"/>
    </source>
</evidence>
<dbReference type="STRING" id="402676.B6K250"/>
<evidence type="ECO:0000256" key="3">
    <source>
        <dbReference type="ARBA" id="ARBA00022490"/>
    </source>
</evidence>
<dbReference type="GO" id="GO:0015031">
    <property type="term" value="P:protein transport"/>
    <property type="evidence" value="ECO:0007669"/>
    <property type="project" value="UniProtKB-KW"/>
</dbReference>
<keyword evidence="4" id="KW-0653">Protein transport</keyword>
<keyword evidence="3" id="KW-0963">Cytoplasm</keyword>
<comment type="subcellular location">
    <subcellularLocation>
        <location evidence="1">Cytoplasm</location>
    </subcellularLocation>
</comment>
<dbReference type="EMBL" id="KE651166">
    <property type="protein sequence ID" value="EEB07231.1"/>
    <property type="molecule type" value="Genomic_DNA"/>
</dbReference>
<dbReference type="eggNOG" id="KOG2063">
    <property type="taxonomic scope" value="Eukaryota"/>
</dbReference>
<evidence type="ECO:0000313" key="6">
    <source>
        <dbReference type="EMBL" id="EEB07231.1"/>
    </source>
</evidence>